<dbReference type="EMBL" id="JACDZE010000002">
    <property type="protein sequence ID" value="MBA5629732.1"/>
    <property type="molecule type" value="Genomic_DNA"/>
</dbReference>
<sequence length="182" mass="21999">MELIDKINIKRSDNFFYKILIIISYPFLLIFGLIVMLFARIISIFQKKEIEEKMTENTMEKWTLLAEYKNVKIFKKYLNEIRFGPAYFELKSEPENPNLYNKIFGDWFYKTENLIFLQQWNSTEKPNTNLVLFNAETNELKRIEKNLNSVLWEMKNENEENLNLICNTGYEIKTYRIQKNCT</sequence>
<protein>
    <submittedName>
        <fullName evidence="2">Uncharacterized protein</fullName>
    </submittedName>
</protein>
<organism evidence="2 3">
    <name type="scientific">Moheibacter lacus</name>
    <dbReference type="NCBI Taxonomy" id="2745851"/>
    <lineage>
        <taxon>Bacteria</taxon>
        <taxon>Pseudomonadati</taxon>
        <taxon>Bacteroidota</taxon>
        <taxon>Flavobacteriia</taxon>
        <taxon>Flavobacteriales</taxon>
        <taxon>Weeksellaceae</taxon>
        <taxon>Moheibacter</taxon>
    </lineage>
</organism>
<dbReference type="AlphaFoldDB" id="A0A838ZRZ2"/>
<evidence type="ECO:0000313" key="2">
    <source>
        <dbReference type="EMBL" id="MBA5629732.1"/>
    </source>
</evidence>
<name>A0A838ZRZ2_9FLAO</name>
<comment type="caution">
    <text evidence="2">The sequence shown here is derived from an EMBL/GenBank/DDBJ whole genome shotgun (WGS) entry which is preliminary data.</text>
</comment>
<evidence type="ECO:0000313" key="3">
    <source>
        <dbReference type="Proteomes" id="UP000552241"/>
    </source>
</evidence>
<keyword evidence="1" id="KW-1133">Transmembrane helix</keyword>
<proteinExistence type="predicted"/>
<accession>A0A838ZRZ2</accession>
<reference evidence="2 3" key="1">
    <citation type="submission" date="2020-07" db="EMBL/GenBank/DDBJ databases">
        <title>Moheibacter lacus sp. nov., a member of the family Flavobacteriaceae isolated from freshwater lake sediment.</title>
        <authorList>
            <person name="Liu Y."/>
        </authorList>
    </citation>
    <scope>NUCLEOTIDE SEQUENCE [LARGE SCALE GENOMIC DNA]</scope>
    <source>
        <strain evidence="2 3">BDHS18</strain>
    </source>
</reference>
<gene>
    <name evidence="2" type="ORF">HU137_08115</name>
</gene>
<dbReference type="RefSeq" id="WP_182043346.1">
    <property type="nucleotide sequence ID" value="NZ_JACDZE010000002.1"/>
</dbReference>
<feature type="transmembrane region" description="Helical" evidence="1">
    <location>
        <begin position="15"/>
        <end position="39"/>
    </location>
</feature>
<evidence type="ECO:0000256" key="1">
    <source>
        <dbReference type="SAM" id="Phobius"/>
    </source>
</evidence>
<dbReference type="Proteomes" id="UP000552241">
    <property type="component" value="Unassembled WGS sequence"/>
</dbReference>
<keyword evidence="1" id="KW-0472">Membrane</keyword>
<keyword evidence="1" id="KW-0812">Transmembrane</keyword>
<keyword evidence="3" id="KW-1185">Reference proteome</keyword>